<evidence type="ECO:0000313" key="3">
    <source>
        <dbReference type="Proteomes" id="UP000235145"/>
    </source>
</evidence>
<gene>
    <name evidence="2" type="ORF">LSAT_V11C600327880</name>
</gene>
<keyword evidence="3" id="KW-1185">Reference proteome</keyword>
<dbReference type="Pfam" id="PF14214">
    <property type="entry name" value="Helitron_like_N"/>
    <property type="match status" value="1"/>
</dbReference>
<evidence type="ECO:0000259" key="1">
    <source>
        <dbReference type="Pfam" id="PF14214"/>
    </source>
</evidence>
<dbReference type="PANTHER" id="PTHR45786:SF66">
    <property type="entry name" value="HOOK MOTIF PROTEIN, PUTATIVE-RELATED"/>
    <property type="match status" value="1"/>
</dbReference>
<dbReference type="InterPro" id="IPR025476">
    <property type="entry name" value="Helitron_helicase-like"/>
</dbReference>
<dbReference type="EMBL" id="NBSK02000006">
    <property type="protein sequence ID" value="KAJ0200306.1"/>
    <property type="molecule type" value="Genomic_DNA"/>
</dbReference>
<feature type="domain" description="Helitron helicase-like" evidence="1">
    <location>
        <begin position="161"/>
        <end position="323"/>
    </location>
</feature>
<accession>A0A9R1V8T4</accession>
<reference evidence="2 3" key="1">
    <citation type="journal article" date="2017" name="Nat. Commun.">
        <title>Genome assembly with in vitro proximity ligation data and whole-genome triplication in lettuce.</title>
        <authorList>
            <person name="Reyes-Chin-Wo S."/>
            <person name="Wang Z."/>
            <person name="Yang X."/>
            <person name="Kozik A."/>
            <person name="Arikit S."/>
            <person name="Song C."/>
            <person name="Xia L."/>
            <person name="Froenicke L."/>
            <person name="Lavelle D.O."/>
            <person name="Truco M.J."/>
            <person name="Xia R."/>
            <person name="Zhu S."/>
            <person name="Xu C."/>
            <person name="Xu H."/>
            <person name="Xu X."/>
            <person name="Cox K."/>
            <person name="Korf I."/>
            <person name="Meyers B.C."/>
            <person name="Michelmore R.W."/>
        </authorList>
    </citation>
    <scope>NUCLEOTIDE SEQUENCE [LARGE SCALE GENOMIC DNA]</scope>
    <source>
        <strain evidence="3">cv. Salinas</strain>
        <tissue evidence="2">Seedlings</tissue>
    </source>
</reference>
<dbReference type="PANTHER" id="PTHR45786">
    <property type="entry name" value="DNA BINDING PROTEIN-LIKE"/>
    <property type="match status" value="1"/>
</dbReference>
<proteinExistence type="predicted"/>
<protein>
    <recommendedName>
        <fullName evidence="1">Helitron helicase-like domain-containing protein</fullName>
    </recommendedName>
</protein>
<dbReference type="Proteomes" id="UP000235145">
    <property type="component" value="Unassembled WGS sequence"/>
</dbReference>
<evidence type="ECO:0000313" key="2">
    <source>
        <dbReference type="EMBL" id="KAJ0200306.1"/>
    </source>
</evidence>
<organism evidence="2 3">
    <name type="scientific">Lactuca sativa</name>
    <name type="common">Garden lettuce</name>
    <dbReference type="NCBI Taxonomy" id="4236"/>
    <lineage>
        <taxon>Eukaryota</taxon>
        <taxon>Viridiplantae</taxon>
        <taxon>Streptophyta</taxon>
        <taxon>Embryophyta</taxon>
        <taxon>Tracheophyta</taxon>
        <taxon>Spermatophyta</taxon>
        <taxon>Magnoliopsida</taxon>
        <taxon>eudicotyledons</taxon>
        <taxon>Gunneridae</taxon>
        <taxon>Pentapetalae</taxon>
        <taxon>asterids</taxon>
        <taxon>campanulids</taxon>
        <taxon>Asterales</taxon>
        <taxon>Asteraceae</taxon>
        <taxon>Cichorioideae</taxon>
        <taxon>Cichorieae</taxon>
        <taxon>Lactucinae</taxon>
        <taxon>Lactuca</taxon>
    </lineage>
</organism>
<name>A0A9R1V8T4_LACSA</name>
<sequence length="591" mass="68719">MTHCNLNDKPIVLNKCRFIVGQNYHSIGSLLPEQGFKPKFSQLYIYDTDNEIANRRTFFGGENQRSISNSSVLANVIIQDLKLMLDSNDVLVQSYRMVRDCFQENPHVAALIVGDIGDSIDNKDIVVQTSTGSLRRISELHPSYLPLQYPLLFPYGDNGYRVYIPHRDRDQYFSLILSKRLFQQFLVDAYTMIKIERLHFIRSKQQILRCESYENLRNQQNLENKDISNVGQPVILPSSFTGGAHYMMQNNFDAMSLCKWFGYPDFFITFTCNLKWREVKNFHHNTSLHLEDRPDILCRLFKIKLDSFIKNIREYKISSSFKHVCHIVIFVYLCMLTPSGLLLNILIRLFPAEIPNINDDLELYSRVSEFMIHGPCEVENINCPCMVDKQCSKNFPKQFYNHSSVDVNGYPLYMKKTMDILSKNQGSSIKYLFKYINKDPNKATIVVDINTVSHQEKRLPFPLPDQQQTMILTMFLNNLQLQLLCSHLGWNVIKFVWKLNDRLWKPRKIGRSIERIHSVSPKLGKVYFLRILLNKMKGPKSFEEICTVNGEEFPTFRDACYALGLLDDDKEYVDAIKEASHSGREVSVGRV</sequence>
<dbReference type="AlphaFoldDB" id="A0A9R1V8T4"/>
<comment type="caution">
    <text evidence="2">The sequence shown here is derived from an EMBL/GenBank/DDBJ whole genome shotgun (WGS) entry which is preliminary data.</text>
</comment>